<dbReference type="GO" id="GO:0005737">
    <property type="term" value="C:cytoplasm"/>
    <property type="evidence" value="ECO:0007669"/>
    <property type="project" value="UniProtKB-SubCell"/>
</dbReference>
<sequence length="490" mass="50967">VTEQLPPELQRVHMVGIGGAGMSGIARILLDRGGMVSGSDAKESRGVHALRARGALIRIGHDASSLDLLPGGATAVITTHAAIPKTNPELVEARRRGIPVVMRPAVLAKLMVGRTALMVTGTHGKTTTTSMLIVTLQHCGLDPSFAVGGDLGEAGTNAHHGSGAYFVAEADESDGSLLEYTPDVAVVTNIEIDHLDFYGSEDAYVGVFDAFVERLAPGGALVVCTDDPGSAALARRSAELGIRVLRYGSQGESDDELAGALLSWEQHGTEAVARIQLASEQGPAAVRVMRLSVPGRHMALNALGALLAAVEVGADAEDVLDGLAGFEGVRRRFELVGTADSVRVFDDYAHHPTEVGATLGAIRGLLEQNGEGRALVVFQPHLYSRTKAFAAEFGHALSAADEVFVLDVYGAREQPLAGISGATVAEHVSVPARYLPDFSAAAEQIAGAARPGDIIVTMGAGDVTLLGPEIVSALRMRANRSAPGRPGVTQ</sequence>
<evidence type="ECO:0000256" key="6">
    <source>
        <dbReference type="ARBA" id="ARBA00022618"/>
    </source>
</evidence>
<evidence type="ECO:0000256" key="5">
    <source>
        <dbReference type="ARBA" id="ARBA00022598"/>
    </source>
</evidence>
<dbReference type="UniPathway" id="UPA00219"/>
<evidence type="ECO:0000256" key="7">
    <source>
        <dbReference type="ARBA" id="ARBA00022741"/>
    </source>
</evidence>
<dbReference type="Pfam" id="PF02875">
    <property type="entry name" value="Mur_ligase_C"/>
    <property type="match status" value="1"/>
</dbReference>
<evidence type="ECO:0000313" key="19">
    <source>
        <dbReference type="Proteomes" id="UP000240988"/>
    </source>
</evidence>
<dbReference type="Gene3D" id="3.40.50.720">
    <property type="entry name" value="NAD(P)-binding Rossmann-like Domain"/>
    <property type="match status" value="1"/>
</dbReference>
<dbReference type="Pfam" id="PF01225">
    <property type="entry name" value="Mur_ligase"/>
    <property type="match status" value="1"/>
</dbReference>
<evidence type="ECO:0000256" key="8">
    <source>
        <dbReference type="ARBA" id="ARBA00022840"/>
    </source>
</evidence>
<dbReference type="InterPro" id="IPR005758">
    <property type="entry name" value="UDP-N-AcMur_Ala_ligase_MurC"/>
</dbReference>
<evidence type="ECO:0000256" key="9">
    <source>
        <dbReference type="ARBA" id="ARBA00022960"/>
    </source>
</evidence>
<dbReference type="SUPFAM" id="SSF51984">
    <property type="entry name" value="MurCD N-terminal domain"/>
    <property type="match status" value="1"/>
</dbReference>
<dbReference type="InterPro" id="IPR036565">
    <property type="entry name" value="Mur-like_cat_sf"/>
</dbReference>
<feature type="domain" description="Mur ligase C-terminal" evidence="16">
    <location>
        <begin position="331"/>
        <end position="461"/>
    </location>
</feature>
<dbReference type="HAMAP" id="MF_00046">
    <property type="entry name" value="MurC"/>
    <property type="match status" value="1"/>
</dbReference>
<accession>A0A2U3NXV1</accession>
<dbReference type="SUPFAM" id="SSF53623">
    <property type="entry name" value="MurD-like peptide ligases, catalytic domain"/>
    <property type="match status" value="1"/>
</dbReference>
<feature type="domain" description="Mur ligase central" evidence="17">
    <location>
        <begin position="119"/>
        <end position="309"/>
    </location>
</feature>
<keyword evidence="4" id="KW-0963">Cytoplasm</keyword>
<dbReference type="Pfam" id="PF08245">
    <property type="entry name" value="Mur_ligase_M"/>
    <property type="match status" value="1"/>
</dbReference>
<dbReference type="Proteomes" id="UP000240988">
    <property type="component" value="Unassembled WGS sequence"/>
</dbReference>
<dbReference type="Gene3D" id="3.90.190.20">
    <property type="entry name" value="Mur ligase, C-terminal domain"/>
    <property type="match status" value="1"/>
</dbReference>
<keyword evidence="5 18" id="KW-0436">Ligase</keyword>
<gene>
    <name evidence="18" type="ORF">MRAB57_4152</name>
</gene>
<evidence type="ECO:0000256" key="11">
    <source>
        <dbReference type="ARBA" id="ARBA00023306"/>
    </source>
</evidence>
<keyword evidence="10" id="KW-0573">Peptidoglycan synthesis</keyword>
<feature type="domain" description="Mur ligase N-terminal catalytic" evidence="15">
    <location>
        <begin position="12"/>
        <end position="112"/>
    </location>
</feature>
<dbReference type="STRING" id="1841860.GCA_900157375_04155"/>
<keyword evidence="9" id="KW-0133">Cell shape</keyword>
<dbReference type="EMBL" id="FUFA01000005">
    <property type="protein sequence ID" value="SPM36312.1"/>
    <property type="molecule type" value="Genomic_DNA"/>
</dbReference>
<organism evidence="18 19">
    <name type="scientific">Mycobacterium rhizamassiliense</name>
    <dbReference type="NCBI Taxonomy" id="1841860"/>
    <lineage>
        <taxon>Bacteria</taxon>
        <taxon>Bacillati</taxon>
        <taxon>Actinomycetota</taxon>
        <taxon>Actinomycetes</taxon>
        <taxon>Mycobacteriales</taxon>
        <taxon>Mycobacteriaceae</taxon>
        <taxon>Mycobacterium</taxon>
    </lineage>
</organism>
<name>A0A2U3NXV1_9MYCO</name>
<protein>
    <recommendedName>
        <fullName evidence="3 14">UDP-N-acetylmuramate--L-alanine ligase</fullName>
        <ecNumber evidence="3 14">6.3.2.8</ecNumber>
    </recommendedName>
</protein>
<dbReference type="PANTHER" id="PTHR43445">
    <property type="entry name" value="UDP-N-ACETYLMURAMATE--L-ALANINE LIGASE-RELATED"/>
    <property type="match status" value="1"/>
</dbReference>
<evidence type="ECO:0000313" key="18">
    <source>
        <dbReference type="EMBL" id="SPM36312.1"/>
    </source>
</evidence>
<dbReference type="EC" id="6.3.2.8" evidence="3 14"/>
<proteinExistence type="inferred from homology"/>
<evidence type="ECO:0000256" key="10">
    <source>
        <dbReference type="ARBA" id="ARBA00022984"/>
    </source>
</evidence>
<dbReference type="FunFam" id="3.40.50.720:FF:000046">
    <property type="entry name" value="UDP-N-acetylmuramate--L-alanine ligase"/>
    <property type="match status" value="1"/>
</dbReference>
<comment type="subcellular location">
    <subcellularLocation>
        <location evidence="1">Cytoplasm</location>
    </subcellularLocation>
</comment>
<keyword evidence="6" id="KW-0132">Cell division</keyword>
<evidence type="ECO:0000259" key="17">
    <source>
        <dbReference type="Pfam" id="PF08245"/>
    </source>
</evidence>
<evidence type="ECO:0000256" key="2">
    <source>
        <dbReference type="ARBA" id="ARBA00004752"/>
    </source>
</evidence>
<dbReference type="PANTHER" id="PTHR43445:SF3">
    <property type="entry name" value="UDP-N-ACETYLMURAMATE--L-ALANINE LIGASE"/>
    <property type="match status" value="1"/>
</dbReference>
<evidence type="ECO:0000256" key="1">
    <source>
        <dbReference type="ARBA" id="ARBA00004496"/>
    </source>
</evidence>
<dbReference type="GO" id="GO:0051301">
    <property type="term" value="P:cell division"/>
    <property type="evidence" value="ECO:0007669"/>
    <property type="project" value="UniProtKB-KW"/>
</dbReference>
<keyword evidence="7" id="KW-0547">Nucleotide-binding</keyword>
<evidence type="ECO:0000259" key="15">
    <source>
        <dbReference type="Pfam" id="PF01225"/>
    </source>
</evidence>
<dbReference type="InterPro" id="IPR004101">
    <property type="entry name" value="Mur_ligase_C"/>
</dbReference>
<evidence type="ECO:0000259" key="16">
    <source>
        <dbReference type="Pfam" id="PF02875"/>
    </source>
</evidence>
<dbReference type="GO" id="GO:0008360">
    <property type="term" value="P:regulation of cell shape"/>
    <property type="evidence" value="ECO:0007669"/>
    <property type="project" value="UniProtKB-KW"/>
</dbReference>
<dbReference type="GO" id="GO:0008763">
    <property type="term" value="F:UDP-N-acetylmuramate-L-alanine ligase activity"/>
    <property type="evidence" value="ECO:0007669"/>
    <property type="project" value="UniProtKB-UniRule"/>
</dbReference>
<evidence type="ECO:0000256" key="12">
    <source>
        <dbReference type="ARBA" id="ARBA00023316"/>
    </source>
</evidence>
<keyword evidence="12" id="KW-0961">Cell wall biogenesis/degradation</keyword>
<dbReference type="GO" id="GO:0071555">
    <property type="term" value="P:cell wall organization"/>
    <property type="evidence" value="ECO:0007669"/>
    <property type="project" value="UniProtKB-KW"/>
</dbReference>
<dbReference type="InterPro" id="IPR013221">
    <property type="entry name" value="Mur_ligase_cen"/>
</dbReference>
<dbReference type="GO" id="GO:0009252">
    <property type="term" value="P:peptidoglycan biosynthetic process"/>
    <property type="evidence" value="ECO:0007669"/>
    <property type="project" value="UniProtKB-UniRule"/>
</dbReference>
<evidence type="ECO:0000256" key="13">
    <source>
        <dbReference type="ARBA" id="ARBA00047833"/>
    </source>
</evidence>
<comment type="pathway">
    <text evidence="2">Cell wall biogenesis; peptidoglycan biosynthesis.</text>
</comment>
<keyword evidence="8" id="KW-0067">ATP-binding</keyword>
<keyword evidence="19" id="KW-1185">Reference proteome</keyword>
<evidence type="ECO:0000256" key="3">
    <source>
        <dbReference type="ARBA" id="ARBA00012211"/>
    </source>
</evidence>
<dbReference type="SUPFAM" id="SSF53244">
    <property type="entry name" value="MurD-like peptide ligases, peptide-binding domain"/>
    <property type="match status" value="1"/>
</dbReference>
<dbReference type="Gene3D" id="3.40.1190.10">
    <property type="entry name" value="Mur-like, catalytic domain"/>
    <property type="match status" value="1"/>
</dbReference>
<dbReference type="NCBIfam" id="TIGR01082">
    <property type="entry name" value="murC"/>
    <property type="match status" value="1"/>
</dbReference>
<dbReference type="GO" id="GO:0005524">
    <property type="term" value="F:ATP binding"/>
    <property type="evidence" value="ECO:0007669"/>
    <property type="project" value="UniProtKB-KW"/>
</dbReference>
<keyword evidence="11" id="KW-0131">Cell cycle</keyword>
<evidence type="ECO:0000256" key="14">
    <source>
        <dbReference type="NCBIfam" id="TIGR01082"/>
    </source>
</evidence>
<dbReference type="AlphaFoldDB" id="A0A2U3NXV1"/>
<comment type="catalytic activity">
    <reaction evidence="13">
        <text>UDP-N-acetyl-alpha-D-muramate + L-alanine + ATP = UDP-N-acetyl-alpha-D-muramoyl-L-alanine + ADP + phosphate + H(+)</text>
        <dbReference type="Rhea" id="RHEA:23372"/>
        <dbReference type="ChEBI" id="CHEBI:15378"/>
        <dbReference type="ChEBI" id="CHEBI:30616"/>
        <dbReference type="ChEBI" id="CHEBI:43474"/>
        <dbReference type="ChEBI" id="CHEBI:57972"/>
        <dbReference type="ChEBI" id="CHEBI:70757"/>
        <dbReference type="ChEBI" id="CHEBI:83898"/>
        <dbReference type="ChEBI" id="CHEBI:456216"/>
        <dbReference type="EC" id="6.3.2.8"/>
    </reaction>
</comment>
<dbReference type="InterPro" id="IPR000713">
    <property type="entry name" value="Mur_ligase_N"/>
</dbReference>
<evidence type="ECO:0000256" key="4">
    <source>
        <dbReference type="ARBA" id="ARBA00022490"/>
    </source>
</evidence>
<feature type="non-terminal residue" evidence="18">
    <location>
        <position position="1"/>
    </location>
</feature>
<dbReference type="InterPro" id="IPR050061">
    <property type="entry name" value="MurCDEF_pg_biosynth"/>
</dbReference>
<dbReference type="InterPro" id="IPR036615">
    <property type="entry name" value="Mur_ligase_C_dom_sf"/>
</dbReference>
<reference evidence="18 19" key="1">
    <citation type="submission" date="2017-01" db="EMBL/GenBank/DDBJ databases">
        <authorList>
            <consortium name="Urmite Genomes"/>
        </authorList>
    </citation>
    <scope>NUCLEOTIDE SEQUENCE [LARGE SCALE GENOMIC DNA]</scope>
    <source>
        <strain evidence="18 19">AB57</strain>
    </source>
</reference>